<dbReference type="PANTHER" id="PTHR30489">
    <property type="entry name" value="LIPOPROTEIN-RELEASING SYSTEM TRANSMEMBRANE PROTEIN LOLE"/>
    <property type="match status" value="1"/>
</dbReference>
<dbReference type="GO" id="GO:0042953">
    <property type="term" value="P:lipoprotein transport"/>
    <property type="evidence" value="ECO:0007669"/>
    <property type="project" value="InterPro"/>
</dbReference>
<evidence type="ECO:0000256" key="6">
    <source>
        <dbReference type="ARBA" id="ARBA00022989"/>
    </source>
</evidence>
<organism evidence="11 12">
    <name type="scientific">Desulfonauticus submarinus</name>
    <dbReference type="NCBI Taxonomy" id="206665"/>
    <lineage>
        <taxon>Bacteria</taxon>
        <taxon>Pseudomonadati</taxon>
        <taxon>Thermodesulfobacteriota</taxon>
        <taxon>Desulfovibrionia</taxon>
        <taxon>Desulfovibrionales</taxon>
        <taxon>Desulfonauticaceae</taxon>
        <taxon>Desulfonauticus</taxon>
    </lineage>
</organism>
<keyword evidence="11" id="KW-0449">Lipoprotein</keyword>
<dbReference type="Pfam" id="PF12704">
    <property type="entry name" value="MacB_PCD"/>
    <property type="match status" value="1"/>
</dbReference>
<dbReference type="InterPro" id="IPR011925">
    <property type="entry name" value="LolCE_TM"/>
</dbReference>
<evidence type="ECO:0000256" key="5">
    <source>
        <dbReference type="ARBA" id="ARBA00022692"/>
    </source>
</evidence>
<dbReference type="GO" id="GO:0044874">
    <property type="term" value="P:lipoprotein localization to outer membrane"/>
    <property type="evidence" value="ECO:0007669"/>
    <property type="project" value="TreeGrafter"/>
</dbReference>
<gene>
    <name evidence="11" type="ORF">SAMN04488516_10492</name>
</gene>
<feature type="transmembrane region" description="Helical" evidence="8">
    <location>
        <begin position="20"/>
        <end position="46"/>
    </location>
</feature>
<dbReference type="NCBIfam" id="TIGR02212">
    <property type="entry name" value="lolCE"/>
    <property type="match status" value="1"/>
</dbReference>
<dbReference type="EMBL" id="FNIN01000004">
    <property type="protein sequence ID" value="SDN67020.1"/>
    <property type="molecule type" value="Genomic_DNA"/>
</dbReference>
<dbReference type="RefSeq" id="WP_092064847.1">
    <property type="nucleotide sequence ID" value="NZ_FNIN01000004.1"/>
</dbReference>
<feature type="domain" description="MacB-like periplasmic core" evidence="10">
    <location>
        <begin position="25"/>
        <end position="241"/>
    </location>
</feature>
<dbReference type="OrthoDB" id="9808461at2"/>
<sequence>MNFELFVAQKYLLARQKQTFISVITLISILGVALGVAALIIVLGVMNGFSQNLKDKILGVNAHILVGSYEGLVQEYPELIKKIKSVSEVKGVAPFMYAEVMASGPGGVKGLILRGIRVQDAPVFELPKILISGQIKRLEHNSSFPGIILGKELVSQLNLTLGSKVNILAPSSKRTSAGFTPKVATFELVGIFKTGMYEYDSSLGYISLEQAQKLLGIKSNGVSALEIRVFDVYKAPELAKKILKQIGYPYYTRNWIEMNQNLFSALKLEKTAMGVILAMIVLVGSFSIVTTLIMLVMEKTKDIAVMISMGATPKRIKKIFMLQGTIIGFVGTFLGYILGLGICFLLKRYQFIKLPADVYYLDHLPILLKSTDLILIGIVAILLCFFATLYPAKQAAKLEPAVALRYE</sequence>
<dbReference type="GO" id="GO:0098797">
    <property type="term" value="C:plasma membrane protein complex"/>
    <property type="evidence" value="ECO:0007669"/>
    <property type="project" value="TreeGrafter"/>
</dbReference>
<evidence type="ECO:0000256" key="8">
    <source>
        <dbReference type="SAM" id="Phobius"/>
    </source>
</evidence>
<dbReference type="PANTHER" id="PTHR30489:SF0">
    <property type="entry name" value="LIPOPROTEIN-RELEASING SYSTEM TRANSMEMBRANE PROTEIN LOLE"/>
    <property type="match status" value="1"/>
</dbReference>
<feature type="transmembrane region" description="Helical" evidence="8">
    <location>
        <begin position="366"/>
        <end position="390"/>
    </location>
</feature>
<feature type="transmembrane region" description="Helical" evidence="8">
    <location>
        <begin position="319"/>
        <end position="346"/>
    </location>
</feature>
<dbReference type="AlphaFoldDB" id="A0A1H0DA53"/>
<evidence type="ECO:0000256" key="4">
    <source>
        <dbReference type="ARBA" id="ARBA00022475"/>
    </source>
</evidence>
<keyword evidence="12" id="KW-1185">Reference proteome</keyword>
<comment type="similarity">
    <text evidence="2">Belongs to the ABC-4 integral membrane protein family. LolC/E subfamily.</text>
</comment>
<accession>A0A1H0DA53</accession>
<keyword evidence="4" id="KW-1003">Cell membrane</keyword>
<dbReference type="InterPro" id="IPR003838">
    <property type="entry name" value="ABC3_permease_C"/>
</dbReference>
<proteinExistence type="inferred from homology"/>
<evidence type="ECO:0000256" key="7">
    <source>
        <dbReference type="ARBA" id="ARBA00023136"/>
    </source>
</evidence>
<evidence type="ECO:0000256" key="3">
    <source>
        <dbReference type="ARBA" id="ARBA00022448"/>
    </source>
</evidence>
<keyword evidence="5 8" id="KW-0812">Transmembrane</keyword>
<dbReference type="Pfam" id="PF02687">
    <property type="entry name" value="FtsX"/>
    <property type="match status" value="1"/>
</dbReference>
<evidence type="ECO:0000313" key="12">
    <source>
        <dbReference type="Proteomes" id="UP000199602"/>
    </source>
</evidence>
<evidence type="ECO:0000259" key="10">
    <source>
        <dbReference type="Pfam" id="PF12704"/>
    </source>
</evidence>
<reference evidence="11 12" key="1">
    <citation type="submission" date="2016-10" db="EMBL/GenBank/DDBJ databases">
        <authorList>
            <person name="de Groot N.N."/>
        </authorList>
    </citation>
    <scope>NUCLEOTIDE SEQUENCE [LARGE SCALE GENOMIC DNA]</scope>
    <source>
        <strain evidence="11 12">DSM 15269</strain>
    </source>
</reference>
<dbReference type="InterPro" id="IPR051447">
    <property type="entry name" value="Lipoprotein-release_system"/>
</dbReference>
<name>A0A1H0DA53_9BACT</name>
<keyword evidence="6 8" id="KW-1133">Transmembrane helix</keyword>
<protein>
    <submittedName>
        <fullName evidence="11">Lipoprotein-releasing system permease protein</fullName>
    </submittedName>
</protein>
<keyword evidence="7 8" id="KW-0472">Membrane</keyword>
<keyword evidence="3" id="KW-0813">Transport</keyword>
<dbReference type="STRING" id="206665.SAMN04488516_10492"/>
<evidence type="ECO:0000259" key="9">
    <source>
        <dbReference type="Pfam" id="PF02687"/>
    </source>
</evidence>
<dbReference type="InterPro" id="IPR025857">
    <property type="entry name" value="MacB_PCD"/>
</dbReference>
<evidence type="ECO:0000313" key="11">
    <source>
        <dbReference type="EMBL" id="SDN67020.1"/>
    </source>
</evidence>
<comment type="subcellular location">
    <subcellularLocation>
        <location evidence="1">Cell membrane</location>
        <topology evidence="1">Multi-pass membrane protein</topology>
    </subcellularLocation>
</comment>
<feature type="transmembrane region" description="Helical" evidence="8">
    <location>
        <begin position="272"/>
        <end position="298"/>
    </location>
</feature>
<dbReference type="Proteomes" id="UP000199602">
    <property type="component" value="Unassembled WGS sequence"/>
</dbReference>
<evidence type="ECO:0000256" key="1">
    <source>
        <dbReference type="ARBA" id="ARBA00004651"/>
    </source>
</evidence>
<feature type="domain" description="ABC3 transporter permease C-terminal" evidence="9">
    <location>
        <begin position="275"/>
        <end position="400"/>
    </location>
</feature>
<evidence type="ECO:0000256" key="2">
    <source>
        <dbReference type="ARBA" id="ARBA00005236"/>
    </source>
</evidence>